<sequence>MASKSLVNGVKDYPVSVFFILGNEFCERFSFYGMKAILMIYFLTEYNFSQSTATLLYHAFVCLAYFSPLFGSIAADNYFGRFRVILWVSLIYVIGHILMSVGAIPYLDLGLRSILDFSGLFIIAVATGGIKPCVSSFAADQFGENQSAERTQFFSFFYFAVNAGSFLAILITPIIRSRVKCFGSETCFPLAFGIPGVLMLLAFLFFLSGWKHYKPKQDTAAHWIDYAAASFDKNIITGVKSLCNVAVIYGPIALFWALYDQQAMRMDGRVGSITILPDQISLFNPIMILILVPTFELVFYPLARKICKVTSLRRMGCGLLFASLSFCIAGLLQLNVNKTMEPLPGAGNVVLRVYGNGLESLKFNGFNLGKGRNELPAFSGSLIHNGQSGETNHPLNVSVAGLGYVIGVFKKSNALVPIETAKLEFPIRKTDNGRTKIYTMVSSSSVYKNGYLYVVNKNKEVENTERIESNKVIYIKPAFFSSPDYTLYYGKESETDCKSDAIKCSGKKELYVQMGAAHVLLVDDNEPQLETIVKENSISILWQLPQMFVISLGEIALSITGLEFSYSEATPNMKSVLQALWLMTVFVGNIIDMSISGTKIIEDPANELFFYAFLMFVVLGFFILLAMRYVYVTPEELTGEDNEEKKVPLPEMTTLHLDANSTKKE</sequence>
<evidence type="ECO:0000313" key="1">
    <source>
        <dbReference type="Proteomes" id="UP000095286"/>
    </source>
</evidence>
<dbReference type="WBParaSite" id="RSKR_0000339500.1">
    <property type="protein sequence ID" value="RSKR_0000339500.1"/>
    <property type="gene ID" value="RSKR_0000339500"/>
</dbReference>
<organism evidence="1 2">
    <name type="scientific">Rhabditophanes sp. KR3021</name>
    <dbReference type="NCBI Taxonomy" id="114890"/>
    <lineage>
        <taxon>Eukaryota</taxon>
        <taxon>Metazoa</taxon>
        <taxon>Ecdysozoa</taxon>
        <taxon>Nematoda</taxon>
        <taxon>Chromadorea</taxon>
        <taxon>Rhabditida</taxon>
        <taxon>Tylenchina</taxon>
        <taxon>Panagrolaimomorpha</taxon>
        <taxon>Strongyloidoidea</taxon>
        <taxon>Alloionematidae</taxon>
        <taxon>Rhabditophanes</taxon>
    </lineage>
</organism>
<accession>A0AC35TR95</accession>
<proteinExistence type="predicted"/>
<dbReference type="Proteomes" id="UP000095286">
    <property type="component" value="Unplaced"/>
</dbReference>
<name>A0AC35TR95_9BILA</name>
<protein>
    <submittedName>
        <fullName evidence="2">MFS domain-containing protein</fullName>
    </submittedName>
</protein>
<reference evidence="2" key="1">
    <citation type="submission" date="2016-11" db="UniProtKB">
        <authorList>
            <consortium name="WormBaseParasite"/>
        </authorList>
    </citation>
    <scope>IDENTIFICATION</scope>
    <source>
        <strain evidence="2">KR3021</strain>
    </source>
</reference>
<evidence type="ECO:0000313" key="2">
    <source>
        <dbReference type="WBParaSite" id="RSKR_0000339500.1"/>
    </source>
</evidence>